<feature type="compositionally biased region" description="Basic and acidic residues" evidence="1">
    <location>
        <begin position="709"/>
        <end position="731"/>
    </location>
</feature>
<evidence type="ECO:0000313" key="3">
    <source>
        <dbReference type="EMBL" id="TFK50774.1"/>
    </source>
</evidence>
<dbReference type="AlphaFoldDB" id="A0A5C3MZL4"/>
<feature type="compositionally biased region" description="Basic and acidic residues" evidence="1">
    <location>
        <begin position="609"/>
        <end position="621"/>
    </location>
</feature>
<feature type="compositionally biased region" description="Acidic residues" evidence="1">
    <location>
        <begin position="659"/>
        <end position="676"/>
    </location>
</feature>
<protein>
    <submittedName>
        <fullName evidence="3">Uncharacterized protein</fullName>
    </submittedName>
</protein>
<evidence type="ECO:0000313" key="4">
    <source>
        <dbReference type="Proteomes" id="UP000305948"/>
    </source>
</evidence>
<sequence length="818" mass="92034">MAASLPCSTLLHRLIATHYLLDVAESTYCPQTWEVPQFWPSRMMYTVFRDAIQWSNRACAVEAHLFWQHACTVIDPNDLLLPHAIIQPNPNSANSRPIRLSPYQHFRNITNCSCYVCRVNQPWQNRGLASYKRTVHTYWLGAVPSCREHRKATFCGLCLRESPPMEFEEQYNAVSCAENEDEETWPGIEATCKTCRAEWLWQRASGSPRDQAAVGGSKFSTSDWETRQAIDAFIELGEGTITEVLGLAQDKFWLRKYTKLHDMLQQAIAASRYASREDGYSSADELSEEEEDDPELLSITEEAGGVRDLAINDFARNRILDGYWFSPADQWYGHTVGDRSPVVRATHPCPWSLDQDEDDGSLRPRPATVRAETPPSFQLCEAVYRAYQKQMRIVLLPAMNNIVRKLVIECTADRVDPALKASRMDLEDVCAALRDESMWYNGIDWLERRANKKRDERVRLRREEEEDRESSASSKSDDSHATSPVLSTSTLGTTPSPPPIATKKDEEGDAPLQVPIPVSPVLDRPRLLHPIPYIPMTTSHMPPYSQEALRVVWREACQPLYQCRCKICERAMVKANVEAGNLIASELQAQQAVSNTKEETDDQQTPGEIRIEDADEEIRLLEEEEEEEVEELEEEESSTTTTEDVMVYPVTPRKRSRDLEEDAEGESDHSGEEDDTERSRTPPKRVRREGSYAALVATPRIRLTAVKKRGSEEPASRSASRESGKRMRMEKELEEEESEEDSATSPPGSVVPSAEEDFMDDGRLSVTPGLVASPSHIPRGGRKAPSISDDSDSVMDALIPSVPGLAIANVESGNGISK</sequence>
<feature type="region of interest" description="Disordered" evidence="1">
    <location>
        <begin position="592"/>
        <end position="795"/>
    </location>
</feature>
<organism evidence="3 4">
    <name type="scientific">Heliocybe sulcata</name>
    <dbReference type="NCBI Taxonomy" id="5364"/>
    <lineage>
        <taxon>Eukaryota</taxon>
        <taxon>Fungi</taxon>
        <taxon>Dikarya</taxon>
        <taxon>Basidiomycota</taxon>
        <taxon>Agaricomycotina</taxon>
        <taxon>Agaricomycetes</taxon>
        <taxon>Gloeophyllales</taxon>
        <taxon>Gloeophyllaceae</taxon>
        <taxon>Heliocybe</taxon>
    </lineage>
</organism>
<reference evidence="3 4" key="1">
    <citation type="journal article" date="2019" name="Nat. Ecol. Evol.">
        <title>Megaphylogeny resolves global patterns of mushroom evolution.</title>
        <authorList>
            <person name="Varga T."/>
            <person name="Krizsan K."/>
            <person name="Foldi C."/>
            <person name="Dima B."/>
            <person name="Sanchez-Garcia M."/>
            <person name="Sanchez-Ramirez S."/>
            <person name="Szollosi G.J."/>
            <person name="Szarkandi J.G."/>
            <person name="Papp V."/>
            <person name="Albert L."/>
            <person name="Andreopoulos W."/>
            <person name="Angelini C."/>
            <person name="Antonin V."/>
            <person name="Barry K.W."/>
            <person name="Bougher N.L."/>
            <person name="Buchanan P."/>
            <person name="Buyck B."/>
            <person name="Bense V."/>
            <person name="Catcheside P."/>
            <person name="Chovatia M."/>
            <person name="Cooper J."/>
            <person name="Damon W."/>
            <person name="Desjardin D."/>
            <person name="Finy P."/>
            <person name="Geml J."/>
            <person name="Haridas S."/>
            <person name="Hughes K."/>
            <person name="Justo A."/>
            <person name="Karasinski D."/>
            <person name="Kautmanova I."/>
            <person name="Kiss B."/>
            <person name="Kocsube S."/>
            <person name="Kotiranta H."/>
            <person name="LaButti K.M."/>
            <person name="Lechner B.E."/>
            <person name="Liimatainen K."/>
            <person name="Lipzen A."/>
            <person name="Lukacs Z."/>
            <person name="Mihaltcheva S."/>
            <person name="Morgado L.N."/>
            <person name="Niskanen T."/>
            <person name="Noordeloos M.E."/>
            <person name="Ohm R.A."/>
            <person name="Ortiz-Santana B."/>
            <person name="Ovrebo C."/>
            <person name="Racz N."/>
            <person name="Riley R."/>
            <person name="Savchenko A."/>
            <person name="Shiryaev A."/>
            <person name="Soop K."/>
            <person name="Spirin V."/>
            <person name="Szebenyi C."/>
            <person name="Tomsovsky M."/>
            <person name="Tulloss R.E."/>
            <person name="Uehling J."/>
            <person name="Grigoriev I.V."/>
            <person name="Vagvolgyi C."/>
            <person name="Papp T."/>
            <person name="Martin F.M."/>
            <person name="Miettinen O."/>
            <person name="Hibbett D.S."/>
            <person name="Nagy L.G."/>
        </authorList>
    </citation>
    <scope>NUCLEOTIDE SEQUENCE [LARGE SCALE GENOMIC DNA]</scope>
    <source>
        <strain evidence="3 4">OMC1185</strain>
    </source>
</reference>
<dbReference type="OrthoDB" id="3158970at2759"/>
<proteinExistence type="predicted"/>
<accession>A0A5C3MZL4</accession>
<evidence type="ECO:0000256" key="1">
    <source>
        <dbReference type="SAM" id="MobiDB-lite"/>
    </source>
</evidence>
<keyword evidence="4" id="KW-1185">Reference proteome</keyword>
<name>A0A5C3MZL4_9AGAM</name>
<feature type="compositionally biased region" description="Acidic residues" evidence="1">
    <location>
        <begin position="622"/>
        <end position="637"/>
    </location>
</feature>
<feature type="chain" id="PRO_5023024572" evidence="2">
    <location>
        <begin position="27"/>
        <end position="818"/>
    </location>
</feature>
<feature type="signal peptide" evidence="2">
    <location>
        <begin position="1"/>
        <end position="26"/>
    </location>
</feature>
<dbReference type="Proteomes" id="UP000305948">
    <property type="component" value="Unassembled WGS sequence"/>
</dbReference>
<feature type="region of interest" description="Disordered" evidence="1">
    <location>
        <begin position="457"/>
        <end position="517"/>
    </location>
</feature>
<gene>
    <name evidence="3" type="ORF">OE88DRAFT_1659834</name>
</gene>
<evidence type="ECO:0000256" key="2">
    <source>
        <dbReference type="SAM" id="SignalP"/>
    </source>
</evidence>
<keyword evidence="2" id="KW-0732">Signal</keyword>
<dbReference type="STRING" id="5364.A0A5C3MZL4"/>
<feature type="compositionally biased region" description="Low complexity" evidence="1">
    <location>
        <begin position="482"/>
        <end position="494"/>
    </location>
</feature>
<dbReference type="EMBL" id="ML213512">
    <property type="protein sequence ID" value="TFK50774.1"/>
    <property type="molecule type" value="Genomic_DNA"/>
</dbReference>
<feature type="compositionally biased region" description="Acidic residues" evidence="1">
    <location>
        <begin position="732"/>
        <end position="742"/>
    </location>
</feature>